<accession>A0A251UC70</accession>
<dbReference type="PANTHER" id="PTHR33095:SF123">
    <property type="entry name" value="HMG BOX DOMAIN-CONTAINING PROTEIN"/>
    <property type="match status" value="1"/>
</dbReference>
<dbReference type="EMBL" id="MNCJ02000322">
    <property type="protein sequence ID" value="KAF5799695.1"/>
    <property type="molecule type" value="Genomic_DNA"/>
</dbReference>
<reference evidence="3" key="2">
    <citation type="submission" date="2017-02" db="EMBL/GenBank/DDBJ databases">
        <title>Sunflower complete genome.</title>
        <authorList>
            <person name="Langlade N."/>
            <person name="Munos S."/>
        </authorList>
    </citation>
    <scope>NUCLEOTIDE SEQUENCE [LARGE SCALE GENOMIC DNA]</scope>
    <source>
        <tissue evidence="3">Leaves</tissue>
    </source>
</reference>
<gene>
    <name evidence="3" type="ORF">HannXRQ_Chr07g0198761</name>
    <name evidence="2" type="ORF">HanXRQr2_Chr07g0307521</name>
</gene>
<dbReference type="Proteomes" id="UP000215914">
    <property type="component" value="Chromosome 7"/>
</dbReference>
<name>A0A251UC70_HELAN</name>
<reference evidence="2 4" key="1">
    <citation type="journal article" date="2017" name="Nature">
        <title>The sunflower genome provides insights into oil metabolism, flowering and Asterid evolution.</title>
        <authorList>
            <person name="Badouin H."/>
            <person name="Gouzy J."/>
            <person name="Grassa C.J."/>
            <person name="Murat F."/>
            <person name="Staton S.E."/>
            <person name="Cottret L."/>
            <person name="Lelandais-Briere C."/>
            <person name="Owens G.L."/>
            <person name="Carrere S."/>
            <person name="Mayjonade B."/>
            <person name="Legrand L."/>
            <person name="Gill N."/>
            <person name="Kane N.C."/>
            <person name="Bowers J.E."/>
            <person name="Hubner S."/>
            <person name="Bellec A."/>
            <person name="Berard A."/>
            <person name="Berges H."/>
            <person name="Blanchet N."/>
            <person name="Boniface M.C."/>
            <person name="Brunel D."/>
            <person name="Catrice O."/>
            <person name="Chaidir N."/>
            <person name="Claudel C."/>
            <person name="Donnadieu C."/>
            <person name="Faraut T."/>
            <person name="Fievet G."/>
            <person name="Helmstetter N."/>
            <person name="King M."/>
            <person name="Knapp S.J."/>
            <person name="Lai Z."/>
            <person name="Le Paslier M.C."/>
            <person name="Lippi Y."/>
            <person name="Lorenzon L."/>
            <person name="Mandel J.R."/>
            <person name="Marage G."/>
            <person name="Marchand G."/>
            <person name="Marquand E."/>
            <person name="Bret-Mestries E."/>
            <person name="Morien E."/>
            <person name="Nambeesan S."/>
            <person name="Nguyen T."/>
            <person name="Pegot-Espagnet P."/>
            <person name="Pouilly N."/>
            <person name="Raftis F."/>
            <person name="Sallet E."/>
            <person name="Schiex T."/>
            <person name="Thomas J."/>
            <person name="Vandecasteele C."/>
            <person name="Vares D."/>
            <person name="Vear F."/>
            <person name="Vautrin S."/>
            <person name="Crespi M."/>
            <person name="Mangin B."/>
            <person name="Burke J.M."/>
            <person name="Salse J."/>
            <person name="Munos S."/>
            <person name="Vincourt P."/>
            <person name="Rieseberg L.H."/>
            <person name="Langlade N.B."/>
        </authorList>
    </citation>
    <scope>NUCLEOTIDE SEQUENCE [LARGE SCALE GENOMIC DNA]</scope>
    <source>
        <strain evidence="4">cv. SF193</strain>
        <tissue evidence="2">Leaves</tissue>
    </source>
</reference>
<dbReference type="EMBL" id="CM007896">
    <property type="protein sequence ID" value="OTG20948.1"/>
    <property type="molecule type" value="Genomic_DNA"/>
</dbReference>
<dbReference type="FunCoup" id="A0A251UC70">
    <property type="interactions" value="278"/>
</dbReference>
<dbReference type="InterPro" id="IPR012442">
    <property type="entry name" value="DUF1645_plant"/>
</dbReference>
<proteinExistence type="predicted"/>
<reference evidence="2" key="3">
    <citation type="submission" date="2020-06" db="EMBL/GenBank/DDBJ databases">
        <title>Helianthus annuus Genome sequencing and assembly Release 2.</title>
        <authorList>
            <person name="Gouzy J."/>
            <person name="Langlade N."/>
            <person name="Munos S."/>
        </authorList>
    </citation>
    <scope>NUCLEOTIDE SEQUENCE</scope>
    <source>
        <tissue evidence="2">Leaves</tissue>
    </source>
</reference>
<organism evidence="3 4">
    <name type="scientific">Helianthus annuus</name>
    <name type="common">Common sunflower</name>
    <dbReference type="NCBI Taxonomy" id="4232"/>
    <lineage>
        <taxon>Eukaryota</taxon>
        <taxon>Viridiplantae</taxon>
        <taxon>Streptophyta</taxon>
        <taxon>Embryophyta</taxon>
        <taxon>Tracheophyta</taxon>
        <taxon>Spermatophyta</taxon>
        <taxon>Magnoliopsida</taxon>
        <taxon>eudicotyledons</taxon>
        <taxon>Gunneridae</taxon>
        <taxon>Pentapetalae</taxon>
        <taxon>asterids</taxon>
        <taxon>campanulids</taxon>
        <taxon>Asterales</taxon>
        <taxon>Asteraceae</taxon>
        <taxon>Asteroideae</taxon>
        <taxon>Heliantheae alliance</taxon>
        <taxon>Heliantheae</taxon>
        <taxon>Helianthus</taxon>
    </lineage>
</organism>
<protein>
    <submittedName>
        <fullName evidence="3">Uncharacterized protein</fullName>
    </submittedName>
</protein>
<evidence type="ECO:0000313" key="3">
    <source>
        <dbReference type="EMBL" id="OTG20948.1"/>
    </source>
</evidence>
<dbReference type="OMA" id="AHEIFYM"/>
<evidence type="ECO:0000313" key="2">
    <source>
        <dbReference type="EMBL" id="KAF5799695.1"/>
    </source>
</evidence>
<keyword evidence="4" id="KW-1185">Reference proteome</keyword>
<evidence type="ECO:0000256" key="1">
    <source>
        <dbReference type="SAM" id="MobiDB-lite"/>
    </source>
</evidence>
<dbReference type="Pfam" id="PF07816">
    <property type="entry name" value="DUF1645"/>
    <property type="match status" value="1"/>
</dbReference>
<dbReference type="OrthoDB" id="1111059at2759"/>
<dbReference type="PANTHER" id="PTHR33095">
    <property type="entry name" value="OS07G0619500 PROTEIN"/>
    <property type="match status" value="1"/>
</dbReference>
<evidence type="ECO:0000313" key="4">
    <source>
        <dbReference type="Proteomes" id="UP000215914"/>
    </source>
</evidence>
<dbReference type="Gramene" id="mRNA:HanXRQr2_Chr07g0307521">
    <property type="protein sequence ID" value="CDS:HanXRQr2_Chr07g0307521.1"/>
    <property type="gene ID" value="HanXRQr2_Chr07g0307521"/>
</dbReference>
<sequence length="274" mass="30621">MNQQQQQLEDLGFCPSFSCYSSDTQPSATAVAAGRISRQLLQQQQQQANRFHDDDEFEFSLVIGDDEFSPEDVDNIDSISTGRSVFPLFNRDLLLIDEDCENRKTKLAEEEIDLTTTSLRKLFITEREQSGCSSSSEDESESDAQAVFCVWRNKNDAGASPLSKCKKSRSTGSGAGSGSGSRRWRIRDFLRRSNSEGKEPMVMFAQKKVETPKRKLSSGEGLVTAGKLKPSSPSVHEVFYVQQRAKREGVKRRSYLPYRQGLVGFFSNGNGKKA</sequence>
<dbReference type="AlphaFoldDB" id="A0A251UC70"/>
<feature type="region of interest" description="Disordered" evidence="1">
    <location>
        <begin position="157"/>
        <end position="181"/>
    </location>
</feature>
<dbReference type="InParanoid" id="A0A251UC70"/>